<keyword evidence="4" id="KW-1185">Reference proteome</keyword>
<comment type="caution">
    <text evidence="3">The sequence shown here is derived from an EMBL/GenBank/DDBJ whole genome shotgun (WGS) entry which is preliminary data.</text>
</comment>
<keyword evidence="1" id="KW-0175">Coiled coil</keyword>
<gene>
    <name evidence="3" type="ORF">H6G24_35485</name>
</gene>
<protein>
    <submittedName>
        <fullName evidence="3">Uncharacterized protein</fullName>
    </submittedName>
</protein>
<sequence>MKFVRGLSIVTLVSFLSANPGVAMGKGIEQVPNSTLSGQTKPAVMANIFQTIQKTIQTVDQVNRIRLREQRRQEAQRRRQEFEAARREATEQQRLEAERRRQYFETLSPEEQKAYLAEQEAKKAQADKAAALLLMMLFMGSTGSSDGAGSDEGVRTYRCVVGYDSNGGEQVAYVQMTKESASSQSMCSPF</sequence>
<name>A0ABR8AKV0_9CYAN</name>
<organism evidence="3 4">
    <name type="scientific">Calothrix parietina FACHB-288</name>
    <dbReference type="NCBI Taxonomy" id="2692896"/>
    <lineage>
        <taxon>Bacteria</taxon>
        <taxon>Bacillati</taxon>
        <taxon>Cyanobacteriota</taxon>
        <taxon>Cyanophyceae</taxon>
        <taxon>Nostocales</taxon>
        <taxon>Calotrichaceae</taxon>
        <taxon>Calothrix</taxon>
    </lineage>
</organism>
<accession>A0ABR8AKV0</accession>
<evidence type="ECO:0000313" key="3">
    <source>
        <dbReference type="EMBL" id="MBD2200690.1"/>
    </source>
</evidence>
<feature type="coiled-coil region" evidence="1">
    <location>
        <begin position="65"/>
        <end position="92"/>
    </location>
</feature>
<reference evidence="3 4" key="1">
    <citation type="journal article" date="2020" name="ISME J.">
        <title>Comparative genomics reveals insights into cyanobacterial evolution and habitat adaptation.</title>
        <authorList>
            <person name="Chen M.Y."/>
            <person name="Teng W.K."/>
            <person name="Zhao L."/>
            <person name="Hu C.X."/>
            <person name="Zhou Y.K."/>
            <person name="Han B.P."/>
            <person name="Song L.R."/>
            <person name="Shu W.S."/>
        </authorList>
    </citation>
    <scope>NUCLEOTIDE SEQUENCE [LARGE SCALE GENOMIC DNA]</scope>
    <source>
        <strain evidence="3 4">FACHB-288</strain>
    </source>
</reference>
<dbReference type="RefSeq" id="WP_190551828.1">
    <property type="nucleotide sequence ID" value="NZ_CAWPNO010000006.1"/>
</dbReference>
<dbReference type="EMBL" id="JACJQH010000103">
    <property type="protein sequence ID" value="MBD2200690.1"/>
    <property type="molecule type" value="Genomic_DNA"/>
</dbReference>
<feature type="signal peptide" evidence="2">
    <location>
        <begin position="1"/>
        <end position="25"/>
    </location>
</feature>
<evidence type="ECO:0000256" key="2">
    <source>
        <dbReference type="SAM" id="SignalP"/>
    </source>
</evidence>
<evidence type="ECO:0000256" key="1">
    <source>
        <dbReference type="SAM" id="Coils"/>
    </source>
</evidence>
<feature type="chain" id="PRO_5046697433" evidence="2">
    <location>
        <begin position="26"/>
        <end position="190"/>
    </location>
</feature>
<keyword evidence="2" id="KW-0732">Signal</keyword>
<dbReference type="Proteomes" id="UP000658514">
    <property type="component" value="Unassembled WGS sequence"/>
</dbReference>
<evidence type="ECO:0000313" key="4">
    <source>
        <dbReference type="Proteomes" id="UP000658514"/>
    </source>
</evidence>
<proteinExistence type="predicted"/>